<reference evidence="1 2" key="1">
    <citation type="submission" date="2020-08" db="EMBL/GenBank/DDBJ databases">
        <title>Description of Xenorhabdus lircayensis sp. nov., the symbiotic bacterium associated with the entomopathogenic nematode Steirnernema unicornum.</title>
        <authorList>
            <person name="Castaneda-Alvarez C."/>
            <person name="Prodan S."/>
            <person name="Zamorano A."/>
            <person name="San-Blas E."/>
            <person name="Aballay E."/>
        </authorList>
    </citation>
    <scope>NUCLEOTIDE SEQUENCE [LARGE SCALE GENOMIC DNA]</scope>
    <source>
        <strain evidence="1 2">VLS</strain>
    </source>
</reference>
<proteinExistence type="predicted"/>
<dbReference type="RefSeq" id="WP_198689246.1">
    <property type="nucleotide sequence ID" value="NZ_CAWPUD010000025.1"/>
</dbReference>
<protein>
    <submittedName>
        <fullName evidence="1">Uncharacterized protein</fullName>
    </submittedName>
</protein>
<dbReference type="EMBL" id="JACOII010000028">
    <property type="protein sequence ID" value="MBI6548454.1"/>
    <property type="molecule type" value="Genomic_DNA"/>
</dbReference>
<accession>A0ABS0U4Q2</accession>
<organism evidence="1 2">
    <name type="scientific">Xenorhabdus lircayensis</name>
    <dbReference type="NCBI Taxonomy" id="2763499"/>
    <lineage>
        <taxon>Bacteria</taxon>
        <taxon>Pseudomonadati</taxon>
        <taxon>Pseudomonadota</taxon>
        <taxon>Gammaproteobacteria</taxon>
        <taxon>Enterobacterales</taxon>
        <taxon>Morganellaceae</taxon>
        <taxon>Xenorhabdus</taxon>
    </lineage>
</organism>
<sequence>MDRFDILRSSMDENTSPSDSVILYPHVAGGFLFCISPPNSTTSLNTLCIFGDGMDYQGTLLFRGILSNSPVININILYDYIEELMLLPSMPRINAIRLVGDYSDFAYEEFVQSLADLTRLRVSASRGRLSVLPIGHYIPNIAHAGIRYQVIHEEDVILGHRFYYCDPTPLTP</sequence>
<comment type="caution">
    <text evidence="1">The sequence shown here is derived from an EMBL/GenBank/DDBJ whole genome shotgun (WGS) entry which is preliminary data.</text>
</comment>
<evidence type="ECO:0000313" key="1">
    <source>
        <dbReference type="EMBL" id="MBI6548454.1"/>
    </source>
</evidence>
<evidence type="ECO:0000313" key="2">
    <source>
        <dbReference type="Proteomes" id="UP000696184"/>
    </source>
</evidence>
<name>A0ABS0U4Q2_9GAMM</name>
<gene>
    <name evidence="1" type="ORF">H8A87_06905</name>
</gene>
<keyword evidence="2" id="KW-1185">Reference proteome</keyword>
<dbReference type="Proteomes" id="UP000696184">
    <property type="component" value="Unassembled WGS sequence"/>
</dbReference>